<dbReference type="SUPFAM" id="SSF50249">
    <property type="entry name" value="Nucleic acid-binding proteins"/>
    <property type="match status" value="1"/>
</dbReference>
<keyword evidence="1" id="KW-0547">Nucleotide-binding</keyword>
<dbReference type="PROSITE" id="PS51192">
    <property type="entry name" value="HELICASE_ATP_BIND_1"/>
    <property type="match status" value="1"/>
</dbReference>
<dbReference type="AlphaFoldDB" id="A0A9X1VDL9"/>
<dbReference type="GO" id="GO:0003678">
    <property type="term" value="F:DNA helicase activity"/>
    <property type="evidence" value="ECO:0007669"/>
    <property type="project" value="TreeGrafter"/>
</dbReference>
<dbReference type="Pfam" id="PF19833">
    <property type="entry name" value="RecG_dom3_C"/>
    <property type="match status" value="1"/>
</dbReference>
<gene>
    <name evidence="11" type="primary">recG</name>
    <name evidence="11" type="ORF">MM817_02457</name>
</gene>
<dbReference type="SMART" id="SM00487">
    <property type="entry name" value="DEXDc"/>
    <property type="match status" value="1"/>
</dbReference>
<dbReference type="InterPro" id="IPR047112">
    <property type="entry name" value="RecG/Mfd"/>
</dbReference>
<dbReference type="InterPro" id="IPR011545">
    <property type="entry name" value="DEAD/DEAH_box_helicase_dom"/>
</dbReference>
<dbReference type="Pfam" id="PF17191">
    <property type="entry name" value="RecG_wedge"/>
    <property type="match status" value="1"/>
</dbReference>
<name>A0A9X1VDL9_9BACL</name>
<dbReference type="PANTHER" id="PTHR47964">
    <property type="entry name" value="ATP-DEPENDENT DNA HELICASE HOMOLOG RECG, CHLOROPLASTIC"/>
    <property type="match status" value="1"/>
</dbReference>
<organism evidence="11 12">
    <name type="scientific">Sulfoacidibacillus ferrooxidans</name>
    <dbReference type="NCBI Taxonomy" id="2005001"/>
    <lineage>
        <taxon>Bacteria</taxon>
        <taxon>Bacillati</taxon>
        <taxon>Bacillota</taxon>
        <taxon>Bacilli</taxon>
        <taxon>Bacillales</taxon>
        <taxon>Alicyclobacillaceae</taxon>
        <taxon>Sulfoacidibacillus</taxon>
    </lineage>
</organism>
<proteinExistence type="predicted"/>
<evidence type="ECO:0000256" key="8">
    <source>
        <dbReference type="ARBA" id="ARBA00049819"/>
    </source>
</evidence>
<dbReference type="GO" id="GO:0003677">
    <property type="term" value="F:DNA binding"/>
    <property type="evidence" value="ECO:0007669"/>
    <property type="project" value="UniProtKB-KW"/>
</dbReference>
<dbReference type="EMBL" id="JALBUF010000009">
    <property type="protein sequence ID" value="MCI0184162.1"/>
    <property type="molecule type" value="Genomic_DNA"/>
</dbReference>
<feature type="domain" description="Helicase ATP-binding" evidence="9">
    <location>
        <begin position="270"/>
        <end position="431"/>
    </location>
</feature>
<evidence type="ECO:0000256" key="2">
    <source>
        <dbReference type="ARBA" id="ARBA00022763"/>
    </source>
</evidence>
<keyword evidence="12" id="KW-1185">Reference proteome</keyword>
<dbReference type="InterPro" id="IPR014001">
    <property type="entry name" value="Helicase_ATP-bd"/>
</dbReference>
<dbReference type="PROSITE" id="PS51194">
    <property type="entry name" value="HELICASE_CTER"/>
    <property type="match status" value="1"/>
</dbReference>
<dbReference type="InterPro" id="IPR001650">
    <property type="entry name" value="Helicase_C-like"/>
</dbReference>
<dbReference type="RefSeq" id="WP_241715569.1">
    <property type="nucleotide sequence ID" value="NZ_JALBUF010000009.1"/>
</dbReference>
<evidence type="ECO:0000256" key="3">
    <source>
        <dbReference type="ARBA" id="ARBA00022801"/>
    </source>
</evidence>
<dbReference type="SMART" id="SM00490">
    <property type="entry name" value="HELICc"/>
    <property type="match status" value="1"/>
</dbReference>
<dbReference type="Gene3D" id="3.40.50.300">
    <property type="entry name" value="P-loop containing nucleotide triphosphate hydrolases"/>
    <property type="match status" value="2"/>
</dbReference>
<keyword evidence="2" id="KW-0227">DNA damage</keyword>
<accession>A0A9X1VDL9</accession>
<keyword evidence="4 11" id="KW-0347">Helicase</keyword>
<evidence type="ECO:0000259" key="9">
    <source>
        <dbReference type="PROSITE" id="PS51192"/>
    </source>
</evidence>
<keyword evidence="6" id="KW-0238">DNA-binding</keyword>
<dbReference type="GO" id="GO:0006281">
    <property type="term" value="P:DNA repair"/>
    <property type="evidence" value="ECO:0007669"/>
    <property type="project" value="UniProtKB-KW"/>
</dbReference>
<evidence type="ECO:0000256" key="7">
    <source>
        <dbReference type="ARBA" id="ARBA00023204"/>
    </source>
</evidence>
<dbReference type="GO" id="GO:0016787">
    <property type="term" value="F:hydrolase activity"/>
    <property type="evidence" value="ECO:0007669"/>
    <property type="project" value="UniProtKB-KW"/>
</dbReference>
<feature type="domain" description="Helicase C-terminal" evidence="10">
    <location>
        <begin position="464"/>
        <end position="614"/>
    </location>
</feature>
<evidence type="ECO:0000256" key="6">
    <source>
        <dbReference type="ARBA" id="ARBA00023125"/>
    </source>
</evidence>
<sequence>MDLFTVDVTNIPGIGPARAKRLARLQITSVGDVLFYFPARYERVHRESDPLQDGVQAVVEAVVSGSASVKLQGKRSTMSVPMKIGNSNVKALFFNQLYLRHQLIVGRKLRLYGKFHESTQSFMVNRYEVIKPGNRIPEFIPIYKLTKDLTHSAFRGMIQDAMRVYADHVEDSLPMNIRERFKLRSLREAMICAHEPKSEEDIRQAHRRLVFGEFLHFQLQVLGFRRMRSQTQQVTLDEQDLKEKAYSFIEQLPFALTKGQQHAIQTMIPEIASSSPMHRLLQGDVGSGKTAVAFAAIAAVAGLGWQSAYMVPTTILAMQQFEVATSWLVPLGLRVALLIGGQDVSLRQSILADLEAGKLDLVIGTHVLAQEQVHFKNLRLIVTDEQHRFGVTTRKLLRAQGIYPDVLQMTATPIPRTLALTLFGDIAVTSIRELPPGRQPVETKLYSRAQDAAVITLVRTELAKGRQAFMVTPRIDPTEESDMTSAKELYDILGEELAGYTVGLIHGGMPERERTLVMQKFVHGDIAALVATTMIEVGVSVPNATMMVIYDADRFGLATLHQLRGRVGRGAYPGQCILLANKGSDAAQERLQAMLHTQDGFILAQQDLTLRGPGELLGDRQSGMSVFRLGDIVRDMKIMEVARQVASELVHDEEFWLLPNYRSLRKYAYVGNTKDLYVDS</sequence>
<keyword evidence="5" id="KW-0067">ATP-binding</keyword>
<comment type="caution">
    <text evidence="11">The sequence shown here is derived from an EMBL/GenBank/DDBJ whole genome shotgun (WGS) entry which is preliminary data.</text>
</comment>
<dbReference type="GO" id="GO:0005524">
    <property type="term" value="F:ATP binding"/>
    <property type="evidence" value="ECO:0007669"/>
    <property type="project" value="UniProtKB-KW"/>
</dbReference>
<evidence type="ECO:0000259" key="10">
    <source>
        <dbReference type="PROSITE" id="PS51194"/>
    </source>
</evidence>
<evidence type="ECO:0000313" key="12">
    <source>
        <dbReference type="Proteomes" id="UP001139263"/>
    </source>
</evidence>
<dbReference type="Gene3D" id="2.40.50.140">
    <property type="entry name" value="Nucleic acid-binding proteins"/>
    <property type="match status" value="1"/>
</dbReference>
<dbReference type="Pfam" id="PF00271">
    <property type="entry name" value="Helicase_C"/>
    <property type="match status" value="1"/>
</dbReference>
<dbReference type="Proteomes" id="UP001139263">
    <property type="component" value="Unassembled WGS sequence"/>
</dbReference>
<dbReference type="Pfam" id="PF00270">
    <property type="entry name" value="DEAD"/>
    <property type="match status" value="1"/>
</dbReference>
<reference evidence="11" key="1">
    <citation type="submission" date="2022-03" db="EMBL/GenBank/DDBJ databases">
        <title>Draft Genome Sequence of Firmicute Strain S0AB, a Heterotrophic Iron/Sulfur-Oxidizing Extreme Acidophile.</title>
        <authorList>
            <person name="Vergara E."/>
            <person name="Pakostova E."/>
            <person name="Johnson D.B."/>
            <person name="Holmes D.S."/>
        </authorList>
    </citation>
    <scope>NUCLEOTIDE SEQUENCE</scope>
    <source>
        <strain evidence="11">S0AB</strain>
    </source>
</reference>
<evidence type="ECO:0000313" key="11">
    <source>
        <dbReference type="EMBL" id="MCI0184162.1"/>
    </source>
</evidence>
<dbReference type="PANTHER" id="PTHR47964:SF1">
    <property type="entry name" value="ATP-DEPENDENT DNA HELICASE HOMOLOG RECG, CHLOROPLASTIC"/>
    <property type="match status" value="1"/>
</dbReference>
<keyword evidence="3 11" id="KW-0378">Hydrolase</keyword>
<dbReference type="InterPro" id="IPR012340">
    <property type="entry name" value="NA-bd_OB-fold"/>
</dbReference>
<dbReference type="SUPFAM" id="SSF52540">
    <property type="entry name" value="P-loop containing nucleoside triphosphate hydrolases"/>
    <property type="match status" value="1"/>
</dbReference>
<evidence type="ECO:0000256" key="5">
    <source>
        <dbReference type="ARBA" id="ARBA00022840"/>
    </source>
</evidence>
<evidence type="ECO:0000256" key="1">
    <source>
        <dbReference type="ARBA" id="ARBA00022741"/>
    </source>
</evidence>
<dbReference type="InterPro" id="IPR027417">
    <property type="entry name" value="P-loop_NTPase"/>
</dbReference>
<evidence type="ECO:0000256" key="4">
    <source>
        <dbReference type="ARBA" id="ARBA00022806"/>
    </source>
</evidence>
<dbReference type="InterPro" id="IPR045562">
    <property type="entry name" value="RecG_dom3_C"/>
</dbReference>
<protein>
    <recommendedName>
        <fullName evidence="8">Probable DNA 3'-5' helicase RecG</fullName>
    </recommendedName>
</protein>
<dbReference type="NCBIfam" id="NF008165">
    <property type="entry name" value="PRK10917.1-3"/>
    <property type="match status" value="1"/>
</dbReference>
<dbReference type="InterPro" id="IPR033454">
    <property type="entry name" value="RecG_wedge"/>
</dbReference>
<keyword evidence="7" id="KW-0234">DNA repair</keyword>